<evidence type="ECO:0000259" key="1">
    <source>
        <dbReference type="Pfam" id="PF01191"/>
    </source>
</evidence>
<dbReference type="Pfam" id="PF01191">
    <property type="entry name" value="RNA_pol_Rpb5_C"/>
    <property type="match status" value="1"/>
</dbReference>
<accession>A0AAV1SRM0</accession>
<dbReference type="EMBL" id="CAWUPB010001197">
    <property type="protein sequence ID" value="CAK7356650.1"/>
    <property type="molecule type" value="Genomic_DNA"/>
</dbReference>
<dbReference type="AlphaFoldDB" id="A0AAV1SRM0"/>
<evidence type="ECO:0000313" key="3">
    <source>
        <dbReference type="Proteomes" id="UP001314170"/>
    </source>
</evidence>
<comment type="caution">
    <text evidence="2">The sequence shown here is derived from an EMBL/GenBank/DDBJ whole genome shotgun (WGS) entry which is preliminary data.</text>
</comment>
<dbReference type="GO" id="GO:0003899">
    <property type="term" value="F:DNA-directed RNA polymerase activity"/>
    <property type="evidence" value="ECO:0007669"/>
    <property type="project" value="InterPro"/>
</dbReference>
<dbReference type="Proteomes" id="UP001314170">
    <property type="component" value="Unassembled WGS sequence"/>
</dbReference>
<dbReference type="GO" id="GO:0006351">
    <property type="term" value="P:DNA-templated transcription"/>
    <property type="evidence" value="ECO:0007669"/>
    <property type="project" value="InterPro"/>
</dbReference>
<name>A0AAV1SRM0_9ROSI</name>
<feature type="domain" description="RNA polymerase subunit H/Rpb5 C-terminal" evidence="1">
    <location>
        <begin position="29"/>
        <end position="59"/>
    </location>
</feature>
<protein>
    <recommendedName>
        <fullName evidence="1">RNA polymerase subunit H/Rpb5 C-terminal domain-containing protein</fullName>
    </recommendedName>
</protein>
<dbReference type="InterPro" id="IPR000783">
    <property type="entry name" value="RNA_pol_subH/Rpb5_C"/>
</dbReference>
<reference evidence="2 3" key="1">
    <citation type="submission" date="2024-01" db="EMBL/GenBank/DDBJ databases">
        <authorList>
            <person name="Waweru B."/>
        </authorList>
    </citation>
    <scope>NUCLEOTIDE SEQUENCE [LARGE SCALE GENOMIC DNA]</scope>
</reference>
<gene>
    <name evidence="2" type="ORF">DCAF_LOCUS26924</name>
</gene>
<proteinExistence type="predicted"/>
<keyword evidence="3" id="KW-1185">Reference proteome</keyword>
<sequence length="83" mass="9278">MRFRLRPMPDGVGGRGFSTVLQITDLLENITKHVLRPKLSMLTAEQKQQLANKYKLEDKKGKCITPGIVQGLSATPIPKNTLF</sequence>
<organism evidence="2 3">
    <name type="scientific">Dovyalis caffra</name>
    <dbReference type="NCBI Taxonomy" id="77055"/>
    <lineage>
        <taxon>Eukaryota</taxon>
        <taxon>Viridiplantae</taxon>
        <taxon>Streptophyta</taxon>
        <taxon>Embryophyta</taxon>
        <taxon>Tracheophyta</taxon>
        <taxon>Spermatophyta</taxon>
        <taxon>Magnoliopsida</taxon>
        <taxon>eudicotyledons</taxon>
        <taxon>Gunneridae</taxon>
        <taxon>Pentapetalae</taxon>
        <taxon>rosids</taxon>
        <taxon>fabids</taxon>
        <taxon>Malpighiales</taxon>
        <taxon>Salicaceae</taxon>
        <taxon>Flacourtieae</taxon>
        <taxon>Dovyalis</taxon>
    </lineage>
</organism>
<dbReference type="GO" id="GO:0003677">
    <property type="term" value="F:DNA binding"/>
    <property type="evidence" value="ECO:0007669"/>
    <property type="project" value="InterPro"/>
</dbReference>
<evidence type="ECO:0000313" key="2">
    <source>
        <dbReference type="EMBL" id="CAK7356650.1"/>
    </source>
</evidence>